<dbReference type="GO" id="GO:0016116">
    <property type="term" value="P:carotenoid metabolic process"/>
    <property type="evidence" value="ECO:0007669"/>
    <property type="project" value="InterPro"/>
</dbReference>
<proteinExistence type="predicted"/>
<evidence type="ECO:0000313" key="1">
    <source>
        <dbReference type="EMBL" id="CAA6823586.1"/>
    </source>
</evidence>
<dbReference type="PANTHER" id="PTHR46313:SF3">
    <property type="entry name" value="PROLYCOPENE ISOMERASE, CHLOROPLASTIC"/>
    <property type="match status" value="1"/>
</dbReference>
<dbReference type="SUPFAM" id="SSF51905">
    <property type="entry name" value="FAD/NAD(P)-binding domain"/>
    <property type="match status" value="1"/>
</dbReference>
<dbReference type="Gene3D" id="3.90.660.50">
    <property type="match status" value="1"/>
</dbReference>
<accession>A0A6S6U7P9</accession>
<organism evidence="1">
    <name type="scientific">uncultured Sulfurovum sp</name>
    <dbReference type="NCBI Taxonomy" id="269237"/>
    <lineage>
        <taxon>Bacteria</taxon>
        <taxon>Pseudomonadati</taxon>
        <taxon>Campylobacterota</taxon>
        <taxon>Epsilonproteobacteria</taxon>
        <taxon>Campylobacterales</taxon>
        <taxon>Sulfurovaceae</taxon>
        <taxon>Sulfurovum</taxon>
        <taxon>environmental samples</taxon>
    </lineage>
</organism>
<dbReference type="AlphaFoldDB" id="A0A6S6U7P9"/>
<dbReference type="PANTHER" id="PTHR46313">
    <property type="match status" value="1"/>
</dbReference>
<dbReference type="EMBL" id="CACVAS010000117">
    <property type="protein sequence ID" value="CAA6823586.1"/>
    <property type="molecule type" value="Genomic_DNA"/>
</dbReference>
<protein>
    <submittedName>
        <fullName evidence="1">Phytoene dehydrogenase and related proteins</fullName>
    </submittedName>
</protein>
<dbReference type="Gene3D" id="3.50.50.60">
    <property type="entry name" value="FAD/NAD(P)-binding domain"/>
    <property type="match status" value="1"/>
</dbReference>
<sequence length="473" mass="54434">MIEYAVVGSGIGGSSIAAYLDAKGHETVLFEKEPYLGGCSSTFMHKGYNYNTGATTLAGYQDGHIVKSMFDAIGFTPELISTDPAIIIKQNGKTTPRYRDLEAFLEVLDMNYPHPKNREFWTLVYDIGTSFYEMRGHHYTTRTTWKKMLSLTSYLPLLFKFQRYLRVNAHDFIQQFYGETTDEYLQFLASQVLIVAQAPLKKINFFTAALSLGYTFNETHYVKGGFSKLFESMTASMKQVRRKTQITNIESKEDYFVLHTKRDSIKAKNVILNSTVYESGQLFKKEKIKNYYKKYEKLNNYQSSFMLYMTIKSDTKYEHHYQLIQNKQYPHTLSNALFVSFSDPSDDQLSEKGHYSITASIHTDSRWWEDASKYNSQKEALEDTLIKSVCDILEIKKEEIVHHMSATPRTFRHYINRSQLGGNAITMKNFLPKLPGNDTSIKGLYHVGDTVYAAQGWPGVMLGVDNLRRLLHV</sequence>
<dbReference type="Pfam" id="PF13450">
    <property type="entry name" value="NAD_binding_8"/>
    <property type="match status" value="1"/>
</dbReference>
<name>A0A6S6U7P9_9BACT</name>
<gene>
    <name evidence="1" type="ORF">HELGO_WM948</name>
</gene>
<dbReference type="InterPro" id="IPR036188">
    <property type="entry name" value="FAD/NAD-bd_sf"/>
</dbReference>
<reference evidence="1" key="1">
    <citation type="submission" date="2020-01" db="EMBL/GenBank/DDBJ databases">
        <authorList>
            <person name="Meier V. D."/>
            <person name="Meier V D."/>
        </authorList>
    </citation>
    <scope>NUCLEOTIDE SEQUENCE</scope>
    <source>
        <strain evidence="1">HLG_WM_MAG_01</strain>
    </source>
</reference>
<dbReference type="InterPro" id="IPR045892">
    <property type="entry name" value="CrtISO-like"/>
</dbReference>